<dbReference type="EMBL" id="FNZK01000002">
    <property type="protein sequence ID" value="SEI96129.1"/>
    <property type="molecule type" value="Genomic_DNA"/>
</dbReference>
<sequence length="304" mass="35091">MVASRECPNIPEMKFAFNEEYFCKILEEIDKELQKEGVVPRMRLFLALKKIREKIPEVGRVPILSGGAKNVTAIGYTSHNLAIKISEWFSLKYEQRMQMGDSVVYGRMIIMVEGEPYTIDMTVNFGSIQIIWQADYKQYPDNILNLPQKMKLSKVIAGNISRDDINKLCMVYKRTYDAFYKYHESGMEYVLEALEDERNAIDGIIQSERYGQSKWASLQFTEKLIKGIYFQKAGKKAPYSHKLVELGKLLSPYNLFIDEDVCRKIDCKPGIRYGEDGEVSCHEALDAHIASMKVFRFLTSKLHT</sequence>
<keyword evidence="2" id="KW-1185">Reference proteome</keyword>
<protein>
    <recommendedName>
        <fullName evidence="3">HEPN domain-containing protein</fullName>
    </recommendedName>
</protein>
<proteinExistence type="predicted"/>
<accession>A0A1H6UUU2</accession>
<name>A0A1H6UUU2_9FIRM</name>
<dbReference type="AlphaFoldDB" id="A0A1H6UUU2"/>
<gene>
    <name evidence="1" type="ORF">SAMN05660742_10284</name>
</gene>
<dbReference type="RefSeq" id="WP_091828848.1">
    <property type="nucleotide sequence ID" value="NZ_FNZK01000002.1"/>
</dbReference>
<evidence type="ECO:0000313" key="1">
    <source>
        <dbReference type="EMBL" id="SEI96129.1"/>
    </source>
</evidence>
<evidence type="ECO:0000313" key="2">
    <source>
        <dbReference type="Proteomes" id="UP000199662"/>
    </source>
</evidence>
<evidence type="ECO:0008006" key="3">
    <source>
        <dbReference type="Google" id="ProtNLM"/>
    </source>
</evidence>
<reference evidence="1 2" key="1">
    <citation type="submission" date="2016-10" db="EMBL/GenBank/DDBJ databases">
        <authorList>
            <person name="de Groot N.N."/>
        </authorList>
    </citation>
    <scope>NUCLEOTIDE SEQUENCE [LARGE SCALE GENOMIC DNA]</scope>
    <source>
        <strain evidence="1 2">DSM 2179</strain>
    </source>
</reference>
<dbReference type="Proteomes" id="UP000199662">
    <property type="component" value="Unassembled WGS sequence"/>
</dbReference>
<organism evidence="1 2">
    <name type="scientific">Propionispira arboris</name>
    <dbReference type="NCBI Taxonomy" id="84035"/>
    <lineage>
        <taxon>Bacteria</taxon>
        <taxon>Bacillati</taxon>
        <taxon>Bacillota</taxon>
        <taxon>Negativicutes</taxon>
        <taxon>Selenomonadales</taxon>
        <taxon>Selenomonadaceae</taxon>
        <taxon>Propionispira</taxon>
    </lineage>
</organism>